<keyword evidence="6" id="KW-1185">Reference proteome</keyword>
<dbReference type="SUPFAM" id="SSF51126">
    <property type="entry name" value="Pectin lyase-like"/>
    <property type="match status" value="1"/>
</dbReference>
<reference evidence="5" key="1">
    <citation type="journal article" date="2023" name="Int. J. Syst. Evol. Microbiol.">
        <title>Methylocystis iwaonis sp. nov., a type II methane-oxidizing bacterium from surface soil of a rice paddy field in Japan, and emended description of the genus Methylocystis (ex Whittenbury et al. 1970) Bowman et al. 1993.</title>
        <authorList>
            <person name="Kaise H."/>
            <person name="Sawadogo J.B."/>
            <person name="Alam M.S."/>
            <person name="Ueno C."/>
            <person name="Dianou D."/>
            <person name="Shinjo R."/>
            <person name="Asakawa S."/>
        </authorList>
    </citation>
    <scope>NUCLEOTIDE SEQUENCE</scope>
    <source>
        <strain evidence="5">LMG27198</strain>
    </source>
</reference>
<dbReference type="AlphaFoldDB" id="A0A9W6LUN1"/>
<comment type="pathway">
    <text evidence="1">Protein modification; protein ubiquitination.</text>
</comment>
<dbReference type="SMART" id="SM00710">
    <property type="entry name" value="PbH1"/>
    <property type="match status" value="9"/>
</dbReference>
<dbReference type="InterPro" id="IPR022441">
    <property type="entry name" value="Para_beta_helix_rpt-2"/>
</dbReference>
<evidence type="ECO:0000256" key="1">
    <source>
        <dbReference type="ARBA" id="ARBA00004906"/>
    </source>
</evidence>
<dbReference type="Pfam" id="PF05048">
    <property type="entry name" value="NosD"/>
    <property type="match status" value="1"/>
</dbReference>
<dbReference type="NCBIfam" id="TIGR03804">
    <property type="entry name" value="para_beta_helix"/>
    <property type="match status" value="1"/>
</dbReference>
<organism evidence="5 6">
    <name type="scientific">Methylocystis echinoides</name>
    <dbReference type="NCBI Taxonomy" id="29468"/>
    <lineage>
        <taxon>Bacteria</taxon>
        <taxon>Pseudomonadati</taxon>
        <taxon>Pseudomonadota</taxon>
        <taxon>Alphaproteobacteria</taxon>
        <taxon>Hyphomicrobiales</taxon>
        <taxon>Methylocystaceae</taxon>
        <taxon>Methylocystis</taxon>
    </lineage>
</organism>
<dbReference type="SMART" id="SM00722">
    <property type="entry name" value="CASH"/>
    <property type="match status" value="2"/>
</dbReference>
<gene>
    <name evidence="5" type="primary">nosD</name>
    <name evidence="5" type="ORF">LMG27198_46560</name>
</gene>
<evidence type="ECO:0000313" key="6">
    <source>
        <dbReference type="Proteomes" id="UP001144323"/>
    </source>
</evidence>
<dbReference type="EMBL" id="BSEC01000004">
    <property type="protein sequence ID" value="GLI95664.1"/>
    <property type="molecule type" value="Genomic_DNA"/>
</dbReference>
<evidence type="ECO:0000256" key="3">
    <source>
        <dbReference type="ARBA" id="ARBA00022786"/>
    </source>
</evidence>
<feature type="domain" description="Carbohydrate-binding/sugar hydrolysis" evidence="4">
    <location>
        <begin position="19"/>
        <end position="167"/>
    </location>
</feature>
<dbReference type="PANTHER" id="PTHR22990:SF15">
    <property type="entry name" value="F-BOX ONLY PROTEIN 10"/>
    <property type="match status" value="1"/>
</dbReference>
<evidence type="ECO:0000313" key="5">
    <source>
        <dbReference type="EMBL" id="GLI95664.1"/>
    </source>
</evidence>
<dbReference type="InterPro" id="IPR012334">
    <property type="entry name" value="Pectin_lyas_fold"/>
</dbReference>
<protein>
    <submittedName>
        <fullName evidence="5">Carbohydrate-binding protein</fullName>
    </submittedName>
</protein>
<evidence type="ECO:0000256" key="2">
    <source>
        <dbReference type="ARBA" id="ARBA00022737"/>
    </source>
</evidence>
<keyword evidence="2" id="KW-0677">Repeat</keyword>
<comment type="caution">
    <text evidence="5">The sequence shown here is derived from an EMBL/GenBank/DDBJ whole genome shotgun (WGS) entry which is preliminary data.</text>
</comment>
<feature type="domain" description="Carbohydrate-binding/sugar hydrolysis" evidence="4">
    <location>
        <begin position="173"/>
        <end position="333"/>
    </location>
</feature>
<dbReference type="NCBIfam" id="TIGR04247">
    <property type="entry name" value="NosD_copper_fam"/>
    <property type="match status" value="1"/>
</dbReference>
<dbReference type="Gene3D" id="2.160.20.10">
    <property type="entry name" value="Single-stranded right-handed beta-helix, Pectin lyase-like"/>
    <property type="match status" value="2"/>
</dbReference>
<dbReference type="InterPro" id="IPR051550">
    <property type="entry name" value="SCF-Subunits/Alg-Epimerases"/>
</dbReference>
<evidence type="ECO:0000259" key="4">
    <source>
        <dbReference type="SMART" id="SM00722"/>
    </source>
</evidence>
<proteinExistence type="predicted"/>
<dbReference type="InterPro" id="IPR007742">
    <property type="entry name" value="NosD_dom"/>
</dbReference>
<accession>A0A9W6LUN1</accession>
<dbReference type="InterPro" id="IPR006626">
    <property type="entry name" value="PbH1"/>
</dbReference>
<name>A0A9W6LUN1_9HYPH</name>
<dbReference type="Proteomes" id="UP001144323">
    <property type="component" value="Unassembled WGS sequence"/>
</dbReference>
<dbReference type="InterPro" id="IPR026464">
    <property type="entry name" value="NosD_copper_fam"/>
</dbReference>
<dbReference type="InterPro" id="IPR006633">
    <property type="entry name" value="Carb-bd_sugar_hydrolysis-dom"/>
</dbReference>
<sequence>MAAVRKANVETLTAVLAKSTPGDTVELAPGVYPGPLAITRPLTIKGQAGVVIDGGGKGRVIEVLAQGVRLAQLTVRHSGLDLAKMDAGVFLDRVAKGATVEDLVIEDNLIGVMVWGAEDSVIRRNVIRGRSDLRTSEAGNGVYVWNAPGARIEDNDITFGQDGIFVTSSRRNVFRNNFLHNVRFAIHYMYTHDSEVSLNRSRGNHSGFALMYSDRLLVRGNRSEGDRDEGILLNYANRSTIEENAVVGAEKCVFIYNANFNRFRRNRFEGCEIGVHFTAGSEQNVISENAFIDNRNQVKYVGTRALDWSDKRRGNYWSDNPAFDLDNDGIADVAYRPNDLVDRVVWINPAAKLLLNSPAVSTLRWAQAQFPALHPGGVIDSAPLMTPPQIAAAAPEPKP</sequence>
<dbReference type="InterPro" id="IPR011050">
    <property type="entry name" value="Pectin_lyase_fold/virulence"/>
</dbReference>
<dbReference type="PANTHER" id="PTHR22990">
    <property type="entry name" value="F-BOX ONLY PROTEIN"/>
    <property type="match status" value="1"/>
</dbReference>
<keyword evidence="3" id="KW-0833">Ubl conjugation pathway</keyword>